<dbReference type="SMART" id="SM00829">
    <property type="entry name" value="PKS_ER"/>
    <property type="match status" value="1"/>
</dbReference>
<accession>A0A1X2I2V5</accession>
<dbReference type="InterPro" id="IPR011032">
    <property type="entry name" value="GroES-like_sf"/>
</dbReference>
<dbReference type="Pfam" id="PF08240">
    <property type="entry name" value="ADH_N"/>
    <property type="match status" value="1"/>
</dbReference>
<sequence>MAAENFVGYAAFEPYQRDKPETHLQQHSFQPRALDEDEVEITVSACGICGSDIHQLTNGWKRATYPIIPGHEFIGRISAVGKAVTHLELNDRVGVSPVCRSCGSCELCKSNRSQYCSQKVTTYNGNYKGFQTFGGYTNKVRVQATWAIKIPDNISDEEGAPLLCAGITTYTPFKMLNIGPGKSIGVVGIGGLGHLALQWGRAKKCDKVVAISSSKSKAEEVKMLGANEFISLQEGLPSRSIVDVLFVCGSGPSTSWGDLMSLVHIGGHVVLLDIPEQPIAIPPAALVQRQLSIVGTYVGSNDDLHDMLQLASEANVRPWIQKIGNSLEQVNQGVLDLMAGKAHYRLVISGEGRA</sequence>
<dbReference type="OrthoDB" id="1879366at2759"/>
<keyword evidence="4" id="KW-0560">Oxidoreductase</keyword>
<dbReference type="InterPro" id="IPR020843">
    <property type="entry name" value="ER"/>
</dbReference>
<evidence type="ECO:0000256" key="1">
    <source>
        <dbReference type="ARBA" id="ARBA00001947"/>
    </source>
</evidence>
<evidence type="ECO:0000313" key="7">
    <source>
        <dbReference type="EMBL" id="ORZ08185.1"/>
    </source>
</evidence>
<dbReference type="InterPro" id="IPR047109">
    <property type="entry name" value="CAD-like"/>
</dbReference>
<organism evidence="7 8">
    <name type="scientific">Absidia repens</name>
    <dbReference type="NCBI Taxonomy" id="90262"/>
    <lineage>
        <taxon>Eukaryota</taxon>
        <taxon>Fungi</taxon>
        <taxon>Fungi incertae sedis</taxon>
        <taxon>Mucoromycota</taxon>
        <taxon>Mucoromycotina</taxon>
        <taxon>Mucoromycetes</taxon>
        <taxon>Mucorales</taxon>
        <taxon>Cunninghamellaceae</taxon>
        <taxon>Absidia</taxon>
    </lineage>
</organism>
<protein>
    <submittedName>
        <fullName evidence="7">Chaperonin 10-like protein</fullName>
    </submittedName>
</protein>
<keyword evidence="8" id="KW-1185">Reference proteome</keyword>
<feature type="domain" description="Enoyl reductase (ER)" evidence="6">
    <location>
        <begin position="17"/>
        <end position="335"/>
    </location>
</feature>
<evidence type="ECO:0000259" key="6">
    <source>
        <dbReference type="SMART" id="SM00829"/>
    </source>
</evidence>
<dbReference type="GO" id="GO:0008270">
    <property type="term" value="F:zinc ion binding"/>
    <property type="evidence" value="ECO:0007669"/>
    <property type="project" value="InterPro"/>
</dbReference>
<dbReference type="Gene3D" id="3.90.180.10">
    <property type="entry name" value="Medium-chain alcohol dehydrogenases, catalytic domain"/>
    <property type="match status" value="1"/>
</dbReference>
<comment type="caution">
    <text evidence="7">The sequence shown here is derived from an EMBL/GenBank/DDBJ whole genome shotgun (WGS) entry which is preliminary data.</text>
</comment>
<dbReference type="Proteomes" id="UP000193560">
    <property type="component" value="Unassembled WGS sequence"/>
</dbReference>
<comment type="cofactor">
    <cofactor evidence="1 5">
        <name>Zn(2+)</name>
        <dbReference type="ChEBI" id="CHEBI:29105"/>
    </cofactor>
</comment>
<dbReference type="GO" id="GO:0016616">
    <property type="term" value="F:oxidoreductase activity, acting on the CH-OH group of donors, NAD or NADP as acceptor"/>
    <property type="evidence" value="ECO:0007669"/>
    <property type="project" value="InterPro"/>
</dbReference>
<dbReference type="InterPro" id="IPR002328">
    <property type="entry name" value="ADH_Zn_CS"/>
</dbReference>
<evidence type="ECO:0000256" key="5">
    <source>
        <dbReference type="RuleBase" id="RU361277"/>
    </source>
</evidence>
<evidence type="ECO:0000256" key="3">
    <source>
        <dbReference type="ARBA" id="ARBA00022833"/>
    </source>
</evidence>
<dbReference type="Pfam" id="PF00107">
    <property type="entry name" value="ADH_zinc_N"/>
    <property type="match status" value="1"/>
</dbReference>
<dbReference type="PANTHER" id="PTHR42683">
    <property type="entry name" value="ALDEHYDE REDUCTASE"/>
    <property type="match status" value="1"/>
</dbReference>
<gene>
    <name evidence="7" type="ORF">BCR42DRAFT_425408</name>
</gene>
<dbReference type="InterPro" id="IPR036291">
    <property type="entry name" value="NAD(P)-bd_dom_sf"/>
</dbReference>
<dbReference type="EMBL" id="MCGE01000032">
    <property type="protein sequence ID" value="ORZ08185.1"/>
    <property type="molecule type" value="Genomic_DNA"/>
</dbReference>
<dbReference type="AlphaFoldDB" id="A0A1X2I2V5"/>
<reference evidence="7 8" key="1">
    <citation type="submission" date="2016-07" db="EMBL/GenBank/DDBJ databases">
        <title>Pervasive Adenine N6-methylation of Active Genes in Fungi.</title>
        <authorList>
            <consortium name="DOE Joint Genome Institute"/>
            <person name="Mondo S.J."/>
            <person name="Dannebaum R.O."/>
            <person name="Kuo R.C."/>
            <person name="Labutti K."/>
            <person name="Haridas S."/>
            <person name="Kuo A."/>
            <person name="Salamov A."/>
            <person name="Ahrendt S.R."/>
            <person name="Lipzen A."/>
            <person name="Sullivan W."/>
            <person name="Andreopoulos W.B."/>
            <person name="Clum A."/>
            <person name="Lindquist E."/>
            <person name="Daum C."/>
            <person name="Ramamoorthy G.K."/>
            <person name="Gryganskyi A."/>
            <person name="Culley D."/>
            <person name="Magnuson J.K."/>
            <person name="James T.Y."/>
            <person name="O'Malley M.A."/>
            <person name="Stajich J.E."/>
            <person name="Spatafora J.W."/>
            <person name="Visel A."/>
            <person name="Grigoriev I.V."/>
        </authorList>
    </citation>
    <scope>NUCLEOTIDE SEQUENCE [LARGE SCALE GENOMIC DNA]</scope>
    <source>
        <strain evidence="7 8">NRRL 1336</strain>
    </source>
</reference>
<dbReference type="InterPro" id="IPR013149">
    <property type="entry name" value="ADH-like_C"/>
</dbReference>
<keyword evidence="3 5" id="KW-0862">Zinc</keyword>
<dbReference type="SUPFAM" id="SSF50129">
    <property type="entry name" value="GroES-like"/>
    <property type="match status" value="1"/>
</dbReference>
<dbReference type="InterPro" id="IPR013154">
    <property type="entry name" value="ADH-like_N"/>
</dbReference>
<dbReference type="FunFam" id="3.40.50.720:FF:000022">
    <property type="entry name" value="Cinnamyl alcohol dehydrogenase"/>
    <property type="match status" value="1"/>
</dbReference>
<comment type="similarity">
    <text evidence="5">Belongs to the zinc-containing alcohol dehydrogenase family.</text>
</comment>
<dbReference type="STRING" id="90262.A0A1X2I2V5"/>
<dbReference type="CDD" id="cd05283">
    <property type="entry name" value="CAD1"/>
    <property type="match status" value="1"/>
</dbReference>
<dbReference type="SUPFAM" id="SSF51735">
    <property type="entry name" value="NAD(P)-binding Rossmann-fold domains"/>
    <property type="match status" value="1"/>
</dbReference>
<evidence type="ECO:0000256" key="4">
    <source>
        <dbReference type="ARBA" id="ARBA00023002"/>
    </source>
</evidence>
<dbReference type="PROSITE" id="PS00059">
    <property type="entry name" value="ADH_ZINC"/>
    <property type="match status" value="1"/>
</dbReference>
<name>A0A1X2I2V5_9FUNG</name>
<dbReference type="Gene3D" id="3.40.50.720">
    <property type="entry name" value="NAD(P)-binding Rossmann-like Domain"/>
    <property type="match status" value="1"/>
</dbReference>
<keyword evidence="2 5" id="KW-0479">Metal-binding</keyword>
<evidence type="ECO:0000256" key="2">
    <source>
        <dbReference type="ARBA" id="ARBA00022723"/>
    </source>
</evidence>
<evidence type="ECO:0000313" key="8">
    <source>
        <dbReference type="Proteomes" id="UP000193560"/>
    </source>
</evidence>
<proteinExistence type="inferred from homology"/>